<protein>
    <submittedName>
        <fullName evidence="13">Two pore calcium channel protein 1-like</fullName>
    </submittedName>
</protein>
<evidence type="ECO:0000256" key="1">
    <source>
        <dbReference type="ARBA" id="ARBA00004141"/>
    </source>
</evidence>
<evidence type="ECO:0000256" key="9">
    <source>
        <dbReference type="ARBA" id="ARBA00023065"/>
    </source>
</evidence>
<evidence type="ECO:0000256" key="8">
    <source>
        <dbReference type="ARBA" id="ARBA00022989"/>
    </source>
</evidence>
<keyword evidence="3" id="KW-0109">Calcium transport</keyword>
<dbReference type="AlphaFoldDB" id="A0A2K3LMI0"/>
<keyword evidence="11" id="KW-0407">Ion channel</keyword>
<comment type="caution">
    <text evidence="13">The sequence shown here is derived from an EMBL/GenBank/DDBJ whole genome shotgun (WGS) entry which is preliminary data.</text>
</comment>
<keyword evidence="2" id="KW-0813">Transport</keyword>
<keyword evidence="9" id="KW-0406">Ion transport</keyword>
<keyword evidence="5" id="KW-0812">Transmembrane</keyword>
<accession>A0A2K3LMI0</accession>
<keyword evidence="4" id="KW-0107">Calcium channel</keyword>
<dbReference type="GO" id="GO:0005245">
    <property type="term" value="F:voltage-gated calcium channel activity"/>
    <property type="evidence" value="ECO:0007669"/>
    <property type="project" value="InterPro"/>
</dbReference>
<keyword evidence="8" id="KW-1133">Transmembrane helix</keyword>
<feature type="domain" description="Ion transport" evidence="12">
    <location>
        <begin position="8"/>
        <end position="65"/>
    </location>
</feature>
<dbReference type="InterPro" id="IPR044581">
    <property type="entry name" value="TPC1_plant"/>
</dbReference>
<evidence type="ECO:0000313" key="14">
    <source>
        <dbReference type="Proteomes" id="UP000236291"/>
    </source>
</evidence>
<evidence type="ECO:0000256" key="7">
    <source>
        <dbReference type="ARBA" id="ARBA00022837"/>
    </source>
</evidence>
<dbReference type="Gene3D" id="1.20.120.350">
    <property type="entry name" value="Voltage-gated potassium channels. Chain C"/>
    <property type="match status" value="1"/>
</dbReference>
<evidence type="ECO:0000259" key="12">
    <source>
        <dbReference type="Pfam" id="PF00520"/>
    </source>
</evidence>
<keyword evidence="6" id="KW-0677">Repeat</keyword>
<evidence type="ECO:0000313" key="13">
    <source>
        <dbReference type="EMBL" id="PNX79745.1"/>
    </source>
</evidence>
<dbReference type="SUPFAM" id="SSF81324">
    <property type="entry name" value="Voltage-gated potassium channels"/>
    <property type="match status" value="1"/>
</dbReference>
<name>A0A2K3LMI0_TRIPR</name>
<dbReference type="PANTHER" id="PTHR46988:SF2">
    <property type="entry name" value="TWO PORE CALCIUM CHANNEL PROTEIN 1"/>
    <property type="match status" value="1"/>
</dbReference>
<evidence type="ECO:0000256" key="10">
    <source>
        <dbReference type="ARBA" id="ARBA00023136"/>
    </source>
</evidence>
<comment type="subcellular location">
    <subcellularLocation>
        <location evidence="1">Membrane</location>
        <topology evidence="1">Multi-pass membrane protein</topology>
    </subcellularLocation>
</comment>
<dbReference type="Proteomes" id="UP000236291">
    <property type="component" value="Unassembled WGS sequence"/>
</dbReference>
<dbReference type="GO" id="GO:0005774">
    <property type="term" value="C:vacuolar membrane"/>
    <property type="evidence" value="ECO:0007669"/>
    <property type="project" value="TreeGrafter"/>
</dbReference>
<dbReference type="EMBL" id="ASHM01036538">
    <property type="protein sequence ID" value="PNX79745.1"/>
    <property type="molecule type" value="Genomic_DNA"/>
</dbReference>
<dbReference type="InterPro" id="IPR005821">
    <property type="entry name" value="Ion_trans_dom"/>
</dbReference>
<reference evidence="13 14" key="2">
    <citation type="journal article" date="2017" name="Front. Plant Sci.">
        <title>Gene Classification and Mining of Molecular Markers Useful in Red Clover (Trifolium pratense) Breeding.</title>
        <authorList>
            <person name="Istvanek J."/>
            <person name="Dluhosova J."/>
            <person name="Dluhos P."/>
            <person name="Patkova L."/>
            <person name="Nedelnik J."/>
            <person name="Repkova J."/>
        </authorList>
    </citation>
    <scope>NUCLEOTIDE SEQUENCE [LARGE SCALE GENOMIC DNA]</scope>
    <source>
        <strain evidence="14">cv. Tatra</strain>
        <tissue evidence="13">Young leaves</tissue>
    </source>
</reference>
<evidence type="ECO:0000256" key="2">
    <source>
        <dbReference type="ARBA" id="ARBA00022448"/>
    </source>
</evidence>
<dbReference type="GO" id="GO:0000325">
    <property type="term" value="C:plant-type vacuole"/>
    <property type="evidence" value="ECO:0007669"/>
    <property type="project" value="TreeGrafter"/>
</dbReference>
<evidence type="ECO:0000256" key="11">
    <source>
        <dbReference type="ARBA" id="ARBA00023303"/>
    </source>
</evidence>
<dbReference type="ExpressionAtlas" id="A0A2K3LMI0">
    <property type="expression patterns" value="baseline"/>
</dbReference>
<organism evidence="13 14">
    <name type="scientific">Trifolium pratense</name>
    <name type="common">Red clover</name>
    <dbReference type="NCBI Taxonomy" id="57577"/>
    <lineage>
        <taxon>Eukaryota</taxon>
        <taxon>Viridiplantae</taxon>
        <taxon>Streptophyta</taxon>
        <taxon>Embryophyta</taxon>
        <taxon>Tracheophyta</taxon>
        <taxon>Spermatophyta</taxon>
        <taxon>Magnoliopsida</taxon>
        <taxon>eudicotyledons</taxon>
        <taxon>Gunneridae</taxon>
        <taxon>Pentapetalae</taxon>
        <taxon>rosids</taxon>
        <taxon>fabids</taxon>
        <taxon>Fabales</taxon>
        <taxon>Fabaceae</taxon>
        <taxon>Papilionoideae</taxon>
        <taxon>50 kb inversion clade</taxon>
        <taxon>NPAAA clade</taxon>
        <taxon>Hologalegina</taxon>
        <taxon>IRL clade</taxon>
        <taxon>Trifolieae</taxon>
        <taxon>Trifolium</taxon>
    </lineage>
</organism>
<reference evidence="13 14" key="1">
    <citation type="journal article" date="2014" name="Am. J. Bot.">
        <title>Genome assembly and annotation for red clover (Trifolium pratense; Fabaceae).</title>
        <authorList>
            <person name="Istvanek J."/>
            <person name="Jaros M."/>
            <person name="Krenek A."/>
            <person name="Repkova J."/>
        </authorList>
    </citation>
    <scope>NUCLEOTIDE SEQUENCE [LARGE SCALE GENOMIC DNA]</scope>
    <source>
        <strain evidence="14">cv. Tatra</strain>
        <tissue evidence="13">Young leaves</tissue>
    </source>
</reference>
<dbReference type="Pfam" id="PF00520">
    <property type="entry name" value="Ion_trans"/>
    <property type="match status" value="1"/>
</dbReference>
<evidence type="ECO:0000256" key="4">
    <source>
        <dbReference type="ARBA" id="ARBA00022673"/>
    </source>
</evidence>
<evidence type="ECO:0000256" key="3">
    <source>
        <dbReference type="ARBA" id="ARBA00022568"/>
    </source>
</evidence>
<proteinExistence type="predicted"/>
<gene>
    <name evidence="13" type="ORF">L195_g035733</name>
</gene>
<evidence type="ECO:0000256" key="6">
    <source>
        <dbReference type="ARBA" id="ARBA00022737"/>
    </source>
</evidence>
<evidence type="ECO:0000256" key="5">
    <source>
        <dbReference type="ARBA" id="ARBA00022692"/>
    </source>
</evidence>
<keyword evidence="7" id="KW-0106">Calcium</keyword>
<dbReference type="InterPro" id="IPR027359">
    <property type="entry name" value="Volt_channel_dom_sf"/>
</dbReference>
<keyword evidence="10" id="KW-0472">Membrane</keyword>
<feature type="non-terminal residue" evidence="13">
    <location>
        <position position="85"/>
    </location>
</feature>
<dbReference type="PANTHER" id="PTHR46988">
    <property type="entry name" value="TWO PORE CALCIUM CHANNEL PROTEIN 1"/>
    <property type="match status" value="1"/>
</dbReference>
<sequence>MISFHVYDLDVEENSAQKAWQVVEFTFGWIYVIEMILKVYSYGFENYWRIGQNRFDFVITVTIAIGETIDFASPDDALPFFTNGE</sequence>